<dbReference type="GO" id="GO:0016491">
    <property type="term" value="F:oxidoreductase activity"/>
    <property type="evidence" value="ECO:0007669"/>
    <property type="project" value="InterPro"/>
</dbReference>
<dbReference type="Gene3D" id="3.40.30.10">
    <property type="entry name" value="Glutaredoxin"/>
    <property type="match status" value="1"/>
</dbReference>
<dbReference type="EMBL" id="MFJM01000036">
    <property type="protein sequence ID" value="OGG17398.1"/>
    <property type="molecule type" value="Genomic_DNA"/>
</dbReference>
<keyword evidence="1" id="KW-0676">Redox-active center</keyword>
<feature type="region of interest" description="Disordered" evidence="2">
    <location>
        <begin position="32"/>
        <end position="56"/>
    </location>
</feature>
<feature type="domain" description="Thioredoxin" evidence="4">
    <location>
        <begin position="66"/>
        <end position="218"/>
    </location>
</feature>
<keyword evidence="3" id="KW-1133">Transmembrane helix</keyword>
<accession>A0A1F5ZY67</accession>
<dbReference type="PANTHER" id="PTHR43110">
    <property type="entry name" value="THIOL PEROXIDASE"/>
    <property type="match status" value="1"/>
</dbReference>
<sequence length="218" mass="24233">MKFKDYVLIITINLVTTTLIVSYLTNKNTPGQANVSGVQTGPQAPQVDSMDDHHKPQPAESGVFNSLLGQKAPDFTLENYYGEKVTLSSLLGKNVVLFFNEGLMCYPACWNQIAAFGQDKRFTSADTVTYSIVVDPKKDWQQAVTKMPELSGVPILFDTDISVSQNYGVLSLDSSMHRGQFPGHTYFLIDKQGIVRFTQDDPQMAVRNEELASQLNKI</sequence>
<dbReference type="InterPro" id="IPR013766">
    <property type="entry name" value="Thioredoxin_domain"/>
</dbReference>
<name>A0A1F5ZY67_9BACT</name>
<evidence type="ECO:0000313" key="5">
    <source>
        <dbReference type="EMBL" id="OGG17398.1"/>
    </source>
</evidence>
<evidence type="ECO:0000256" key="2">
    <source>
        <dbReference type="SAM" id="MobiDB-lite"/>
    </source>
</evidence>
<dbReference type="InterPro" id="IPR050455">
    <property type="entry name" value="Tpx_Peroxidase_subfamily"/>
</dbReference>
<protein>
    <recommendedName>
        <fullName evidence="4">Thioredoxin domain-containing protein</fullName>
    </recommendedName>
</protein>
<comment type="caution">
    <text evidence="5">The sequence shown here is derived from an EMBL/GenBank/DDBJ whole genome shotgun (WGS) entry which is preliminary data.</text>
</comment>
<feature type="compositionally biased region" description="Polar residues" evidence="2">
    <location>
        <begin position="32"/>
        <end position="43"/>
    </location>
</feature>
<keyword evidence="3" id="KW-0812">Transmembrane</keyword>
<dbReference type="InterPro" id="IPR000866">
    <property type="entry name" value="AhpC/TSA"/>
</dbReference>
<keyword evidence="3" id="KW-0472">Membrane</keyword>
<gene>
    <name evidence="5" type="ORF">A3D78_03920</name>
</gene>
<dbReference type="Proteomes" id="UP000176253">
    <property type="component" value="Unassembled WGS sequence"/>
</dbReference>
<dbReference type="InterPro" id="IPR036249">
    <property type="entry name" value="Thioredoxin-like_sf"/>
</dbReference>
<dbReference type="Pfam" id="PF00578">
    <property type="entry name" value="AhpC-TSA"/>
    <property type="match status" value="1"/>
</dbReference>
<organism evidence="5 6">
    <name type="scientific">Candidatus Gottesmanbacteria bacterium RIFCSPHIGHO2_02_FULL_39_14</name>
    <dbReference type="NCBI Taxonomy" id="1798383"/>
    <lineage>
        <taxon>Bacteria</taxon>
        <taxon>Candidatus Gottesmaniibacteriota</taxon>
    </lineage>
</organism>
<feature type="transmembrane region" description="Helical" evidence="3">
    <location>
        <begin position="6"/>
        <end position="24"/>
    </location>
</feature>
<dbReference type="SUPFAM" id="SSF52833">
    <property type="entry name" value="Thioredoxin-like"/>
    <property type="match status" value="1"/>
</dbReference>
<dbReference type="STRING" id="1798383.A3D78_03920"/>
<dbReference type="CDD" id="cd02971">
    <property type="entry name" value="PRX_family"/>
    <property type="match status" value="1"/>
</dbReference>
<evidence type="ECO:0000256" key="1">
    <source>
        <dbReference type="ARBA" id="ARBA00023284"/>
    </source>
</evidence>
<dbReference type="GO" id="GO:0016209">
    <property type="term" value="F:antioxidant activity"/>
    <property type="evidence" value="ECO:0007669"/>
    <property type="project" value="InterPro"/>
</dbReference>
<dbReference type="AlphaFoldDB" id="A0A1F5ZY67"/>
<dbReference type="PROSITE" id="PS51352">
    <property type="entry name" value="THIOREDOXIN_2"/>
    <property type="match status" value="1"/>
</dbReference>
<reference evidence="5 6" key="1">
    <citation type="journal article" date="2016" name="Nat. Commun.">
        <title>Thousands of microbial genomes shed light on interconnected biogeochemical processes in an aquifer system.</title>
        <authorList>
            <person name="Anantharaman K."/>
            <person name="Brown C.T."/>
            <person name="Hug L.A."/>
            <person name="Sharon I."/>
            <person name="Castelle C.J."/>
            <person name="Probst A.J."/>
            <person name="Thomas B.C."/>
            <person name="Singh A."/>
            <person name="Wilkins M.J."/>
            <person name="Karaoz U."/>
            <person name="Brodie E.L."/>
            <person name="Williams K.H."/>
            <person name="Hubbard S.S."/>
            <person name="Banfield J.F."/>
        </authorList>
    </citation>
    <scope>NUCLEOTIDE SEQUENCE [LARGE SCALE GENOMIC DNA]</scope>
</reference>
<dbReference type="PANTHER" id="PTHR43110:SF1">
    <property type="entry name" value="THIOL PEROXIDASE"/>
    <property type="match status" value="1"/>
</dbReference>
<evidence type="ECO:0000313" key="6">
    <source>
        <dbReference type="Proteomes" id="UP000176253"/>
    </source>
</evidence>
<proteinExistence type="predicted"/>
<evidence type="ECO:0000256" key="3">
    <source>
        <dbReference type="SAM" id="Phobius"/>
    </source>
</evidence>
<evidence type="ECO:0000259" key="4">
    <source>
        <dbReference type="PROSITE" id="PS51352"/>
    </source>
</evidence>